<keyword evidence="2" id="KW-1185">Reference proteome</keyword>
<name>A0A7D9JAN9_PARCT</name>
<organism evidence="1 2">
    <name type="scientific">Paramuricea clavata</name>
    <name type="common">Red gorgonian</name>
    <name type="synonym">Violescent sea-whip</name>
    <dbReference type="NCBI Taxonomy" id="317549"/>
    <lineage>
        <taxon>Eukaryota</taxon>
        <taxon>Metazoa</taxon>
        <taxon>Cnidaria</taxon>
        <taxon>Anthozoa</taxon>
        <taxon>Octocorallia</taxon>
        <taxon>Malacalcyonacea</taxon>
        <taxon>Plexauridae</taxon>
        <taxon>Paramuricea</taxon>
    </lineage>
</organism>
<sequence>MEPFRPKGNSIPAQTERMEIGGEIVCRIGVDYRIRLSKGKIPVVHHVRLKRGYAPVNGGNVVCPATEFGGDQVVYTAPTDDVQPNCDNAPHIPRVRPRNLRQNVHPPDRYGCAA</sequence>
<accession>A0A7D9JAN9</accession>
<dbReference type="EMBL" id="CACRXK020013712">
    <property type="protein sequence ID" value="CAB4025628.1"/>
    <property type="molecule type" value="Genomic_DNA"/>
</dbReference>
<proteinExistence type="predicted"/>
<reference evidence="1" key="1">
    <citation type="submission" date="2020-04" db="EMBL/GenBank/DDBJ databases">
        <authorList>
            <person name="Alioto T."/>
            <person name="Alioto T."/>
            <person name="Gomez Garrido J."/>
        </authorList>
    </citation>
    <scope>NUCLEOTIDE SEQUENCE</scope>
    <source>
        <strain evidence="1">A484AB</strain>
    </source>
</reference>
<evidence type="ECO:0000313" key="2">
    <source>
        <dbReference type="Proteomes" id="UP001152795"/>
    </source>
</evidence>
<gene>
    <name evidence="1" type="ORF">PACLA_8A022606</name>
</gene>
<dbReference type="Proteomes" id="UP001152795">
    <property type="component" value="Unassembled WGS sequence"/>
</dbReference>
<evidence type="ECO:0000313" key="1">
    <source>
        <dbReference type="EMBL" id="CAB4025628.1"/>
    </source>
</evidence>
<dbReference type="AlphaFoldDB" id="A0A7D9JAN9"/>
<comment type="caution">
    <text evidence="1">The sequence shown here is derived from an EMBL/GenBank/DDBJ whole genome shotgun (WGS) entry which is preliminary data.</text>
</comment>
<protein>
    <submittedName>
        <fullName evidence="1">Uncharacterized protein</fullName>
    </submittedName>
</protein>